<dbReference type="InterPro" id="IPR001482">
    <property type="entry name" value="T2SS/T4SS_dom"/>
</dbReference>
<feature type="domain" description="Bacterial type II secretion system protein E" evidence="3">
    <location>
        <begin position="21"/>
        <end position="197"/>
    </location>
</feature>
<sequence length="197" mass="22119">YLAEFDGRNQSIDLDELKELSESNPVKKLLNLVLLQAIRDKASDIHFEPFENEYKMRYRIDGVLYEMVPPPKHIAAAISSRIKVMANLDIAERRLPQDGRISLTVQGNPVDLRVSVLPTMFGESVVLRVLDRAQLRIDLEELGLRKEEVSLVRQLIHKPNGIVIATGPTGCGKTTTLYAAMAELNNVETKLITTEDP</sequence>
<proteinExistence type="predicted"/>
<dbReference type="InterPro" id="IPR027417">
    <property type="entry name" value="P-loop_NTPase"/>
</dbReference>
<feature type="non-terminal residue" evidence="4">
    <location>
        <position position="197"/>
    </location>
</feature>
<dbReference type="FunFam" id="3.30.450.90:FF:000001">
    <property type="entry name" value="Type II secretion system ATPase GspE"/>
    <property type="match status" value="1"/>
</dbReference>
<dbReference type="EMBL" id="BARV01038886">
    <property type="protein sequence ID" value="GAI51922.1"/>
    <property type="molecule type" value="Genomic_DNA"/>
</dbReference>
<evidence type="ECO:0000256" key="2">
    <source>
        <dbReference type="ARBA" id="ARBA00022840"/>
    </source>
</evidence>
<dbReference type="Pfam" id="PF00437">
    <property type="entry name" value="T2SSE"/>
    <property type="match status" value="1"/>
</dbReference>
<accession>X1P6H2</accession>
<dbReference type="GO" id="GO:0005524">
    <property type="term" value="F:ATP binding"/>
    <property type="evidence" value="ECO:0007669"/>
    <property type="project" value="UniProtKB-KW"/>
</dbReference>
<evidence type="ECO:0000259" key="3">
    <source>
        <dbReference type="Pfam" id="PF00437"/>
    </source>
</evidence>
<dbReference type="SUPFAM" id="SSF52540">
    <property type="entry name" value="P-loop containing nucleoside triphosphate hydrolases"/>
    <property type="match status" value="1"/>
</dbReference>
<protein>
    <recommendedName>
        <fullName evidence="3">Bacterial type II secretion system protein E domain-containing protein</fullName>
    </recommendedName>
</protein>
<dbReference type="Gene3D" id="3.40.50.300">
    <property type="entry name" value="P-loop containing nucleotide triphosphate hydrolases"/>
    <property type="match status" value="1"/>
</dbReference>
<evidence type="ECO:0000313" key="4">
    <source>
        <dbReference type="EMBL" id="GAI51922.1"/>
    </source>
</evidence>
<evidence type="ECO:0000256" key="1">
    <source>
        <dbReference type="ARBA" id="ARBA00022741"/>
    </source>
</evidence>
<dbReference type="PANTHER" id="PTHR30258:SF1">
    <property type="entry name" value="PROTEIN TRANSPORT PROTEIN HOFB HOMOLOG"/>
    <property type="match status" value="1"/>
</dbReference>
<dbReference type="Gene3D" id="3.30.450.90">
    <property type="match status" value="1"/>
</dbReference>
<dbReference type="PANTHER" id="PTHR30258">
    <property type="entry name" value="TYPE II SECRETION SYSTEM PROTEIN GSPE-RELATED"/>
    <property type="match status" value="1"/>
</dbReference>
<keyword evidence="2" id="KW-0067">ATP-binding</keyword>
<name>X1P6H2_9ZZZZ</name>
<organism evidence="4">
    <name type="scientific">marine sediment metagenome</name>
    <dbReference type="NCBI Taxonomy" id="412755"/>
    <lineage>
        <taxon>unclassified sequences</taxon>
        <taxon>metagenomes</taxon>
        <taxon>ecological metagenomes</taxon>
    </lineage>
</organism>
<reference evidence="4" key="1">
    <citation type="journal article" date="2014" name="Front. Microbiol.">
        <title>High frequency of phylogenetically diverse reductive dehalogenase-homologous genes in deep subseafloor sedimentary metagenomes.</title>
        <authorList>
            <person name="Kawai M."/>
            <person name="Futagami T."/>
            <person name="Toyoda A."/>
            <person name="Takaki Y."/>
            <person name="Nishi S."/>
            <person name="Hori S."/>
            <person name="Arai W."/>
            <person name="Tsubouchi T."/>
            <person name="Morono Y."/>
            <person name="Uchiyama I."/>
            <person name="Ito T."/>
            <person name="Fujiyama A."/>
            <person name="Inagaki F."/>
            <person name="Takami H."/>
        </authorList>
    </citation>
    <scope>NUCLEOTIDE SEQUENCE</scope>
    <source>
        <strain evidence="4">Expedition CK06-06</strain>
    </source>
</reference>
<dbReference type="AlphaFoldDB" id="X1P6H2"/>
<keyword evidence="1" id="KW-0547">Nucleotide-binding</keyword>
<dbReference type="GO" id="GO:0016887">
    <property type="term" value="F:ATP hydrolysis activity"/>
    <property type="evidence" value="ECO:0007669"/>
    <property type="project" value="TreeGrafter"/>
</dbReference>
<dbReference type="GO" id="GO:0005886">
    <property type="term" value="C:plasma membrane"/>
    <property type="evidence" value="ECO:0007669"/>
    <property type="project" value="TreeGrafter"/>
</dbReference>
<gene>
    <name evidence="4" type="ORF">S06H3_59769</name>
</gene>
<comment type="caution">
    <text evidence="4">The sequence shown here is derived from an EMBL/GenBank/DDBJ whole genome shotgun (WGS) entry which is preliminary data.</text>
</comment>
<feature type="non-terminal residue" evidence="4">
    <location>
        <position position="1"/>
    </location>
</feature>